<gene>
    <name evidence="1" type="ORF">OCU04_006516</name>
</gene>
<dbReference type="Proteomes" id="UP001152300">
    <property type="component" value="Unassembled WGS sequence"/>
</dbReference>
<evidence type="ECO:0000313" key="1">
    <source>
        <dbReference type="EMBL" id="KAJ8064164.1"/>
    </source>
</evidence>
<dbReference type="AlphaFoldDB" id="A0A9X0AKU4"/>
<proteinExistence type="predicted"/>
<reference evidence="1" key="1">
    <citation type="submission" date="2022-11" db="EMBL/GenBank/DDBJ databases">
        <title>Genome Resource of Sclerotinia nivalis Strain SnTB1, a Plant Pathogen Isolated from American Ginseng.</title>
        <authorList>
            <person name="Fan S."/>
        </authorList>
    </citation>
    <scope>NUCLEOTIDE SEQUENCE</scope>
    <source>
        <strain evidence="1">SnTB1</strain>
    </source>
</reference>
<evidence type="ECO:0000313" key="2">
    <source>
        <dbReference type="Proteomes" id="UP001152300"/>
    </source>
</evidence>
<accession>A0A9X0AKU4</accession>
<sequence>MMNGFSLCFDREFFTGDIWLRFGFFVDKGREGEMLRSFSNLMIKTRSQIRDPVSIYIQHQAIVDPFDILRSAVITTYSPDINIACFINSFLHTIIETDQHTYRIRKKSSTQGDACHRLSVTLSFPALVTAVRKSEASVIT</sequence>
<keyword evidence="2" id="KW-1185">Reference proteome</keyword>
<dbReference type="EMBL" id="JAPEIS010000007">
    <property type="protein sequence ID" value="KAJ8064164.1"/>
    <property type="molecule type" value="Genomic_DNA"/>
</dbReference>
<name>A0A9X0AKU4_9HELO</name>
<organism evidence="1 2">
    <name type="scientific">Sclerotinia nivalis</name>
    <dbReference type="NCBI Taxonomy" id="352851"/>
    <lineage>
        <taxon>Eukaryota</taxon>
        <taxon>Fungi</taxon>
        <taxon>Dikarya</taxon>
        <taxon>Ascomycota</taxon>
        <taxon>Pezizomycotina</taxon>
        <taxon>Leotiomycetes</taxon>
        <taxon>Helotiales</taxon>
        <taxon>Sclerotiniaceae</taxon>
        <taxon>Sclerotinia</taxon>
    </lineage>
</organism>
<protein>
    <submittedName>
        <fullName evidence="1">Uncharacterized protein</fullName>
    </submittedName>
</protein>
<comment type="caution">
    <text evidence="1">The sequence shown here is derived from an EMBL/GenBank/DDBJ whole genome shotgun (WGS) entry which is preliminary data.</text>
</comment>